<feature type="transmembrane region" description="Helical" evidence="6">
    <location>
        <begin position="321"/>
        <end position="347"/>
    </location>
</feature>
<feature type="transmembrane region" description="Helical" evidence="6">
    <location>
        <begin position="269"/>
        <end position="288"/>
    </location>
</feature>
<reference evidence="8 9" key="1">
    <citation type="submission" date="2021-01" db="EMBL/GenBank/DDBJ databases">
        <title>Genomic Encyclopedia of Type Strains, Phase IV (KMG-IV): sequencing the most valuable type-strain genomes for metagenomic binning, comparative biology and taxonomic classification.</title>
        <authorList>
            <person name="Goeker M."/>
        </authorList>
    </citation>
    <scope>NUCLEOTIDE SEQUENCE [LARGE SCALE GENOMIC DNA]</scope>
    <source>
        <strain evidence="8 9">DSM 24436</strain>
    </source>
</reference>
<feature type="transmembrane region" description="Helical" evidence="6">
    <location>
        <begin position="386"/>
        <end position="406"/>
    </location>
</feature>
<evidence type="ECO:0000313" key="8">
    <source>
        <dbReference type="EMBL" id="MBM7562696.1"/>
    </source>
</evidence>
<proteinExistence type="predicted"/>
<dbReference type="Pfam" id="PF07690">
    <property type="entry name" value="MFS_1"/>
    <property type="match status" value="1"/>
</dbReference>
<dbReference type="InterPro" id="IPR011701">
    <property type="entry name" value="MFS"/>
</dbReference>
<feature type="transmembrane region" description="Helical" evidence="6">
    <location>
        <begin position="12"/>
        <end position="35"/>
    </location>
</feature>
<feature type="domain" description="Major facilitator superfamily (MFS) profile" evidence="7">
    <location>
        <begin position="176"/>
        <end position="415"/>
    </location>
</feature>
<keyword evidence="9" id="KW-1185">Reference proteome</keyword>
<feature type="transmembrane region" description="Helical" evidence="6">
    <location>
        <begin position="359"/>
        <end position="380"/>
    </location>
</feature>
<feature type="transmembrane region" description="Helical" evidence="6">
    <location>
        <begin position="86"/>
        <end position="102"/>
    </location>
</feature>
<keyword evidence="5 6" id="KW-0472">Membrane</keyword>
<protein>
    <submittedName>
        <fullName evidence="8">MFS family permease</fullName>
    </submittedName>
</protein>
<keyword evidence="4 6" id="KW-1133">Transmembrane helix</keyword>
<feature type="transmembrane region" description="Helical" evidence="6">
    <location>
        <begin position="178"/>
        <end position="196"/>
    </location>
</feature>
<dbReference type="InterPro" id="IPR036259">
    <property type="entry name" value="MFS_trans_sf"/>
</dbReference>
<dbReference type="PANTHER" id="PTHR23526:SF2">
    <property type="entry name" value="MAJOR FACILITATOR SUPERFAMILY (MFS) PROFILE DOMAIN-CONTAINING PROTEIN"/>
    <property type="match status" value="1"/>
</dbReference>
<evidence type="ECO:0000256" key="6">
    <source>
        <dbReference type="SAM" id="Phobius"/>
    </source>
</evidence>
<dbReference type="InterPro" id="IPR020846">
    <property type="entry name" value="MFS_dom"/>
</dbReference>
<evidence type="ECO:0000259" key="7">
    <source>
        <dbReference type="PROSITE" id="PS50850"/>
    </source>
</evidence>
<feature type="transmembrane region" description="Helical" evidence="6">
    <location>
        <begin position="55"/>
        <end position="74"/>
    </location>
</feature>
<dbReference type="EMBL" id="JAFBDT010000026">
    <property type="protein sequence ID" value="MBM7562696.1"/>
    <property type="molecule type" value="Genomic_DNA"/>
</dbReference>
<organism evidence="8 9">
    <name type="scientific">Fusibacter tunisiensis</name>
    <dbReference type="NCBI Taxonomy" id="1008308"/>
    <lineage>
        <taxon>Bacteria</taxon>
        <taxon>Bacillati</taxon>
        <taxon>Bacillota</taxon>
        <taxon>Clostridia</taxon>
        <taxon>Eubacteriales</taxon>
        <taxon>Eubacteriales Family XII. Incertae Sedis</taxon>
        <taxon>Fusibacter</taxon>
    </lineage>
</organism>
<feature type="transmembrane region" description="Helical" evidence="6">
    <location>
        <begin position="108"/>
        <end position="126"/>
    </location>
</feature>
<keyword evidence="2" id="KW-0813">Transport</keyword>
<dbReference type="Gene3D" id="1.20.1250.20">
    <property type="entry name" value="MFS general substrate transporter like domains"/>
    <property type="match status" value="2"/>
</dbReference>
<feature type="transmembrane region" description="Helical" evidence="6">
    <location>
        <begin position="236"/>
        <end position="257"/>
    </location>
</feature>
<accession>A0ABS2MTF7</accession>
<feature type="transmembrane region" description="Helical" evidence="6">
    <location>
        <begin position="154"/>
        <end position="172"/>
    </location>
</feature>
<evidence type="ECO:0000256" key="4">
    <source>
        <dbReference type="ARBA" id="ARBA00022989"/>
    </source>
</evidence>
<dbReference type="SUPFAM" id="SSF103473">
    <property type="entry name" value="MFS general substrate transporter"/>
    <property type="match status" value="1"/>
</dbReference>
<sequence length="415" mass="46170">MRRLNLKPNLNNNIHVNIMNGVALAIATNLVNPYYAKFALRLGATDYQLAFLNSWPAFVSIFALIPGALILETMGSKSKGTARAMLLHKFFFLFLAVIPFLNTLPKPWLFVGLVGLMNFPGSIYTMGYQSCIGDIFDAAGRATAMSLRNKYSDLFRLLITFASGQLLIRVPTNDSEVIIMYQVFFVVAFIFGIMEYKTFKHFKLKNDMETPVFKRQFHIALKSGFSYIKSSRSFKLFFMCSLIFHFGWQMGWPLFNIYMINVLGANEGWLSAVSIASGLSAILTATTWGKFADKYGNTLAIVIATSGMSITPILYVFSESLVMLVVFNILIGVSITGTVLVLFNMLLDVTPSTNRTTIISIYNTVIAISATVAPILGVSLMERTSLKTALIIVGLLRFLGSGSFYIRRKIMTRSA</sequence>
<comment type="subcellular location">
    <subcellularLocation>
        <location evidence="1">Cell membrane</location>
        <topology evidence="1">Multi-pass membrane protein</topology>
    </subcellularLocation>
</comment>
<evidence type="ECO:0000256" key="1">
    <source>
        <dbReference type="ARBA" id="ARBA00004651"/>
    </source>
</evidence>
<keyword evidence="3 6" id="KW-0812">Transmembrane</keyword>
<gene>
    <name evidence="8" type="ORF">JOC49_002257</name>
</gene>
<dbReference type="PROSITE" id="PS50850">
    <property type="entry name" value="MFS"/>
    <property type="match status" value="1"/>
</dbReference>
<evidence type="ECO:0000256" key="2">
    <source>
        <dbReference type="ARBA" id="ARBA00022448"/>
    </source>
</evidence>
<dbReference type="InterPro" id="IPR052528">
    <property type="entry name" value="Sugar_transport-like"/>
</dbReference>
<evidence type="ECO:0000313" key="9">
    <source>
        <dbReference type="Proteomes" id="UP000767854"/>
    </source>
</evidence>
<evidence type="ECO:0000256" key="5">
    <source>
        <dbReference type="ARBA" id="ARBA00023136"/>
    </source>
</evidence>
<dbReference type="Proteomes" id="UP000767854">
    <property type="component" value="Unassembled WGS sequence"/>
</dbReference>
<dbReference type="RefSeq" id="WP_204665123.1">
    <property type="nucleotide sequence ID" value="NZ_JAFBDT010000026.1"/>
</dbReference>
<dbReference type="PANTHER" id="PTHR23526">
    <property type="entry name" value="INTEGRAL MEMBRANE TRANSPORT PROTEIN-RELATED"/>
    <property type="match status" value="1"/>
</dbReference>
<name>A0ABS2MTF7_9FIRM</name>
<evidence type="ECO:0000256" key="3">
    <source>
        <dbReference type="ARBA" id="ARBA00022692"/>
    </source>
</evidence>
<comment type="caution">
    <text evidence="8">The sequence shown here is derived from an EMBL/GenBank/DDBJ whole genome shotgun (WGS) entry which is preliminary data.</text>
</comment>
<feature type="transmembrane region" description="Helical" evidence="6">
    <location>
        <begin position="295"/>
        <end position="315"/>
    </location>
</feature>